<evidence type="ECO:0000256" key="8">
    <source>
        <dbReference type="SAM" id="Phobius"/>
    </source>
</evidence>
<feature type="transmembrane region" description="Helical" evidence="8">
    <location>
        <begin position="470"/>
        <end position="494"/>
    </location>
</feature>
<feature type="transmembrane region" description="Helical" evidence="8">
    <location>
        <begin position="102"/>
        <end position="123"/>
    </location>
</feature>
<keyword evidence="4 8" id="KW-1133">Transmembrane helix</keyword>
<dbReference type="InterPro" id="IPR009449">
    <property type="entry name" value="Sec2_N"/>
</dbReference>
<keyword evidence="3 8" id="KW-0812">Transmembrane</keyword>
<reference evidence="10" key="1">
    <citation type="submission" date="2023-06" db="EMBL/GenBank/DDBJ databases">
        <authorList>
            <consortium name="Lawrence Berkeley National Laboratory"/>
            <person name="Ahrendt S."/>
            <person name="Sahu N."/>
            <person name="Indic B."/>
            <person name="Wong-Bajracharya J."/>
            <person name="Merenyi Z."/>
            <person name="Ke H.-M."/>
            <person name="Monk M."/>
            <person name="Kocsube S."/>
            <person name="Drula E."/>
            <person name="Lipzen A."/>
            <person name="Balint B."/>
            <person name="Henrissat B."/>
            <person name="Andreopoulos B."/>
            <person name="Martin F.M."/>
            <person name="Harder C.B."/>
            <person name="Rigling D."/>
            <person name="Ford K.L."/>
            <person name="Foster G.D."/>
            <person name="Pangilinan J."/>
            <person name="Papanicolaou A."/>
            <person name="Barry K."/>
            <person name="LaButti K."/>
            <person name="Viragh M."/>
            <person name="Koriabine M."/>
            <person name="Yan M."/>
            <person name="Riley R."/>
            <person name="Champramary S."/>
            <person name="Plett K.L."/>
            <person name="Tsai I.J."/>
            <person name="Slot J."/>
            <person name="Sipos G."/>
            <person name="Plett J."/>
            <person name="Nagy L.G."/>
            <person name="Grigoriev I.V."/>
        </authorList>
    </citation>
    <scope>NUCLEOTIDE SEQUENCE</scope>
    <source>
        <strain evidence="10">FPL87.14</strain>
    </source>
</reference>
<accession>A0AA39K0N1</accession>
<evidence type="ECO:0000259" key="9">
    <source>
        <dbReference type="Pfam" id="PF06428"/>
    </source>
</evidence>
<keyword evidence="11" id="KW-1185">Reference proteome</keyword>
<evidence type="ECO:0000256" key="7">
    <source>
        <dbReference type="SAM" id="MobiDB-lite"/>
    </source>
</evidence>
<feature type="compositionally biased region" description="Low complexity" evidence="7">
    <location>
        <begin position="1664"/>
        <end position="1674"/>
    </location>
</feature>
<evidence type="ECO:0000256" key="2">
    <source>
        <dbReference type="ARBA" id="ARBA00006434"/>
    </source>
</evidence>
<evidence type="ECO:0000313" key="10">
    <source>
        <dbReference type="EMBL" id="KAK0452406.1"/>
    </source>
</evidence>
<protein>
    <recommendedName>
        <fullName evidence="9">GDP/GTP exchange factor Sec2 N-terminal domain-containing protein</fullName>
    </recommendedName>
</protein>
<dbReference type="CDD" id="cd21044">
    <property type="entry name" value="Rab11BD_RAB3IP_like"/>
    <property type="match status" value="1"/>
</dbReference>
<feature type="transmembrane region" description="Helical" evidence="8">
    <location>
        <begin position="506"/>
        <end position="527"/>
    </location>
</feature>
<feature type="coiled-coil region" evidence="6">
    <location>
        <begin position="1073"/>
        <end position="1114"/>
    </location>
</feature>
<feature type="transmembrane region" description="Helical" evidence="8">
    <location>
        <begin position="336"/>
        <end position="355"/>
    </location>
</feature>
<sequence>MDATSIMTQIDASAPVLSPGVGYAIVLGMGMGFAILMLLIAKVTDIYTEHHVGGSSEEFTSASRSLKPGLIASGIVSAATWAATLLQSSTVCLAYGLSGSWWYAVITQCCVGGLFAKSSLGWFGNTDSFFSDYMHTTLIFAIILAFGFSAFVANEYLGSPSKVYDLLQVAATKYPITGNAGGSYMTFRSIDGMVFGIVVMVSGFGTRQFTWIRPIGASDRQRAVASKASTSVKGYILGGFSFLPVPYAFATAAGLAIVALSADSTSPYVPLSPAQYGLAAPAAATALLGRSGAILLLIVLFLAVTSAASTELVAVSSIITYDIYKRYINPDATDKQILWVSHVGVVGSVFSWVYWGSFSMKLASHFHGFTDSRICVFASSGVVPVGLCLRSRHANKWGCLAGLWIGFACGVAAWLATAAGYEDDAAGHADAADTDSAHEKRIDPNVSEVDMEKGVHVRNDVSDDDLYEDFIFSVRLTIGLFLVLCVFVPCMMVIPRVWSKAGPTWWIVLAFLWTFIASFIVIIYPVWESRHALWEIMRGMMADMSGKRKAIRCRESLSSLSHQTYRTYKVPAFLIVNKIQFETSDPSGRISLRMANLLRTAKSGNDWGPSELHAYNIRVEFQDAVTFFGVNPLPHPAVADEVLNNPDATDMVHDDNCKFLRYMDLAMDPVPDQESAVVDFAVHLLSLLGFVPRDRMLRTRTDIPLVICGEGRHATTDVCIVEADDILLLVQEDKRHKETKDPEPQLIAEAIAAFLSNNARRTHVLGQNPIPAKTVPGVTLKGSSPIFYKIPVTTELAESVALGLYPAVPTVVYAHLPGIPRPARRLSEGMKPLDNRATILSCYEAFKRFINYWPCQWAVKTLTRGLAIQPANFDGICLILPTRAERADDELPLTTSPLPCLATPSMAPDGHEEPTTNGTSSTHIDRPAGGRPRHGSESDAQEMVIQSLRTQIQDLYSQVTQLNAKLVKSYDRVSDLEDDLHVTSTNLRSSTLKVSELEFERTQHLSALNTGLLVEKSNVTAELNRLMEKATEEAAQRGQAETARATIEKELDDLSASLFDQANTMVAEARYSKALSERKVEEAEIALKGAEEAVALMQQQMQALQADKEEADKRALSIRVSMGKGKWVERRGDGSLQRPLRLICSHLPYQEFLLFVAHLRTLHTSTPTPPTMSTLLPLPFIARLLSEDSEPTVRLDLAPSLNWLSRRSVLAAIHNGQLTIEPISSNYLLQDAFSNAPTIPGLTGNNIVCALCGEPVFPNSELRPSGSGGSWSSSLFKKPMSYPLNGSNGSNSVPPSPINTKPTQVHIFRVSSSTSPSSALPSLSIPTTSFASTSSQSQTNNSGAHFTTNHHSSASSQSTAAYPLCAGGWCLTRLRQTCTLWAFVRTGIVERIWEEEVPSLPPPPIPAVSNGDKPPVPPRRRGLWGMASALGERAASWSGDDKEKKKLQLEKEKEKKPDLTWERDQAKAVAQNESPRGKKFTPPPVHPSLSGTAGPKSPSVVAPAPVPPPLPRRNDRRPVPPPPPVAVAQEAEPPTLEDRPQTPTRVPLPESRPDTPASPAVPPPLPRRAAARGARHLPGSRPGTPKLEGAAKEKTEEDEKKAQDNDREKEESDTKRDEEAKVEAGKEGENAEKEVEHPVAEERPPTPEALTTEPSEKPGPESDVVVVEETAPVPEGDEEAKLSSSEGNESDAPSSPTPSHVNGKVDFGDRNEPSAYDDEHEKLESSVESVPESDDEKEELGDEDENKEVYIGDTTWEERTWKELVRIKEDMFWARVGGLR</sequence>
<evidence type="ECO:0000313" key="11">
    <source>
        <dbReference type="Proteomes" id="UP001175226"/>
    </source>
</evidence>
<dbReference type="InterPro" id="IPR001734">
    <property type="entry name" value="Na/solute_symporter"/>
</dbReference>
<comment type="subcellular location">
    <subcellularLocation>
        <location evidence="1">Membrane</location>
        <topology evidence="1">Multi-pass membrane protein</topology>
    </subcellularLocation>
</comment>
<feature type="compositionally biased region" description="Low complexity" evidence="7">
    <location>
        <begin position="1493"/>
        <end position="1503"/>
    </location>
</feature>
<evidence type="ECO:0000256" key="3">
    <source>
        <dbReference type="ARBA" id="ARBA00022692"/>
    </source>
</evidence>
<dbReference type="PANTHER" id="PTHR46154:SF2">
    <property type="entry name" value="SOLUTE SYMPORTER FAMILY TRANSPORTER (AFU_ORTHOLOGUE AFUA_6G03200)"/>
    <property type="match status" value="1"/>
</dbReference>
<feature type="transmembrane region" description="Helical" evidence="8">
    <location>
        <begin position="367"/>
        <end position="389"/>
    </location>
</feature>
<dbReference type="Proteomes" id="UP001175226">
    <property type="component" value="Unassembled WGS sequence"/>
</dbReference>
<feature type="transmembrane region" description="Helical" evidence="8">
    <location>
        <begin position="193"/>
        <end position="213"/>
    </location>
</feature>
<dbReference type="Gene3D" id="6.10.140.910">
    <property type="match status" value="1"/>
</dbReference>
<keyword evidence="6" id="KW-0175">Coiled coil</keyword>
<dbReference type="GO" id="GO:0015204">
    <property type="term" value="F:urea transmembrane transporter activity"/>
    <property type="evidence" value="ECO:0007669"/>
    <property type="project" value="InterPro"/>
</dbReference>
<dbReference type="SUPFAM" id="SSF144284">
    <property type="entry name" value="Sec2 N-terminal region"/>
    <property type="match status" value="1"/>
</dbReference>
<feature type="compositionally biased region" description="Low complexity" evidence="7">
    <location>
        <begin position="1314"/>
        <end position="1342"/>
    </location>
</feature>
<feature type="compositionally biased region" description="Basic and acidic residues" evidence="7">
    <location>
        <begin position="1589"/>
        <end position="1645"/>
    </location>
</feature>
<evidence type="ECO:0000256" key="1">
    <source>
        <dbReference type="ARBA" id="ARBA00004141"/>
    </source>
</evidence>
<dbReference type="InterPro" id="IPR038377">
    <property type="entry name" value="Na/Glc_symporter_sf"/>
</dbReference>
<feature type="transmembrane region" description="Helical" evidence="8">
    <location>
        <begin position="294"/>
        <end position="324"/>
    </location>
</feature>
<comment type="caution">
    <text evidence="10">The sequence shown here is derived from an EMBL/GenBank/DDBJ whole genome shotgun (WGS) entry which is preliminary data.</text>
</comment>
<feature type="region of interest" description="Disordered" evidence="7">
    <location>
        <begin position="1314"/>
        <end position="1354"/>
    </location>
</feature>
<evidence type="ECO:0000256" key="4">
    <source>
        <dbReference type="ARBA" id="ARBA00022989"/>
    </source>
</evidence>
<dbReference type="Pfam" id="PF06428">
    <property type="entry name" value="Sec2p"/>
    <property type="match status" value="1"/>
</dbReference>
<feature type="transmembrane region" description="Helical" evidence="8">
    <location>
        <begin position="401"/>
        <end position="421"/>
    </location>
</feature>
<evidence type="ECO:0000256" key="6">
    <source>
        <dbReference type="SAM" id="Coils"/>
    </source>
</evidence>
<feature type="compositionally biased region" description="Basic and acidic residues" evidence="7">
    <location>
        <begin position="1439"/>
        <end position="1466"/>
    </location>
</feature>
<feature type="compositionally biased region" description="Basic and acidic residues" evidence="7">
    <location>
        <begin position="1706"/>
        <end position="1725"/>
    </location>
</feature>
<feature type="domain" description="GDP/GTP exchange factor Sec2 N-terminal" evidence="9">
    <location>
        <begin position="974"/>
        <end position="1105"/>
    </location>
</feature>
<feature type="compositionally biased region" description="Polar residues" evidence="7">
    <location>
        <begin position="1682"/>
        <end position="1700"/>
    </location>
</feature>
<feature type="transmembrane region" description="Helical" evidence="8">
    <location>
        <begin position="20"/>
        <end position="41"/>
    </location>
</feature>
<dbReference type="EMBL" id="JAUEPT010000004">
    <property type="protein sequence ID" value="KAK0452406.1"/>
    <property type="molecule type" value="Genomic_DNA"/>
</dbReference>
<name>A0AA39K0N1_9AGAR</name>
<dbReference type="Pfam" id="PF00474">
    <property type="entry name" value="SSF"/>
    <property type="match status" value="1"/>
</dbReference>
<feature type="transmembrane region" description="Helical" evidence="8">
    <location>
        <begin position="135"/>
        <end position="153"/>
    </location>
</feature>
<feature type="transmembrane region" description="Helical" evidence="8">
    <location>
        <begin position="70"/>
        <end position="96"/>
    </location>
</feature>
<dbReference type="Gene3D" id="1.20.1730.10">
    <property type="entry name" value="Sodium/glucose cotransporter"/>
    <property type="match status" value="1"/>
</dbReference>
<keyword evidence="5 8" id="KW-0472">Membrane</keyword>
<dbReference type="GO" id="GO:0005886">
    <property type="term" value="C:plasma membrane"/>
    <property type="evidence" value="ECO:0007669"/>
    <property type="project" value="TreeGrafter"/>
</dbReference>
<organism evidence="10 11">
    <name type="scientific">Armillaria borealis</name>
    <dbReference type="NCBI Taxonomy" id="47425"/>
    <lineage>
        <taxon>Eukaryota</taxon>
        <taxon>Fungi</taxon>
        <taxon>Dikarya</taxon>
        <taxon>Basidiomycota</taxon>
        <taxon>Agaricomycotina</taxon>
        <taxon>Agaricomycetes</taxon>
        <taxon>Agaricomycetidae</taxon>
        <taxon>Agaricales</taxon>
        <taxon>Marasmiineae</taxon>
        <taxon>Physalacriaceae</taxon>
        <taxon>Armillaria</taxon>
    </lineage>
</organism>
<dbReference type="InterPro" id="IPR031155">
    <property type="entry name" value="DUR"/>
</dbReference>
<feature type="compositionally biased region" description="Acidic residues" evidence="7">
    <location>
        <begin position="1731"/>
        <end position="1746"/>
    </location>
</feature>
<proteinExistence type="inferred from homology"/>
<evidence type="ECO:0000256" key="5">
    <source>
        <dbReference type="ARBA" id="ARBA00023136"/>
    </source>
</evidence>
<feature type="region of interest" description="Disordered" evidence="7">
    <location>
        <begin position="902"/>
        <end position="940"/>
    </location>
</feature>
<gene>
    <name evidence="10" type="ORF">EV421DRAFT_1731057</name>
</gene>
<feature type="transmembrane region" description="Helical" evidence="8">
    <location>
        <begin position="234"/>
        <end position="262"/>
    </location>
</feature>
<dbReference type="PROSITE" id="PS50283">
    <property type="entry name" value="NA_SOLUT_SYMP_3"/>
    <property type="match status" value="1"/>
</dbReference>
<dbReference type="PANTHER" id="PTHR46154">
    <property type="match status" value="1"/>
</dbReference>
<comment type="similarity">
    <text evidence="2">Belongs to the sodium:solute symporter (SSF) (TC 2.A.21) family.</text>
</comment>
<feature type="region of interest" description="Disordered" evidence="7">
    <location>
        <begin position="1397"/>
        <end position="1751"/>
    </location>
</feature>